<dbReference type="InterPro" id="IPR011050">
    <property type="entry name" value="Pectin_lyase_fold/virulence"/>
</dbReference>
<reference evidence="9" key="2">
    <citation type="journal article" date="2021" name="PeerJ">
        <title>Extensive microbial diversity within the chicken gut microbiome revealed by metagenomics and culture.</title>
        <authorList>
            <person name="Gilroy R."/>
            <person name="Ravi A."/>
            <person name="Getino M."/>
            <person name="Pursley I."/>
            <person name="Horton D.L."/>
            <person name="Alikhan N.F."/>
            <person name="Baker D."/>
            <person name="Gharbi K."/>
            <person name="Hall N."/>
            <person name="Watson M."/>
            <person name="Adriaenssens E.M."/>
            <person name="Foster-Nyarko E."/>
            <person name="Jarju S."/>
            <person name="Secka A."/>
            <person name="Antonio M."/>
            <person name="Oren A."/>
            <person name="Chaudhuri R.R."/>
            <person name="La Ragione R."/>
            <person name="Hildebrand F."/>
            <person name="Pallen M.J."/>
        </authorList>
    </citation>
    <scope>NUCLEOTIDE SEQUENCE</scope>
    <source>
        <strain evidence="9">CHK158-818</strain>
    </source>
</reference>
<comment type="subcellular location">
    <subcellularLocation>
        <location evidence="1">Secreted</location>
    </subcellularLocation>
</comment>
<dbReference type="Proteomes" id="UP000824112">
    <property type="component" value="Unassembled WGS sequence"/>
</dbReference>
<dbReference type="Pfam" id="PF21258">
    <property type="entry name" value="Glyco_hydro_120_ins"/>
    <property type="match status" value="1"/>
</dbReference>
<dbReference type="InterPro" id="IPR011459">
    <property type="entry name" value="DUF1565"/>
</dbReference>
<feature type="domain" description="DUF1565" evidence="6">
    <location>
        <begin position="28"/>
        <end position="67"/>
    </location>
</feature>
<keyword evidence="2" id="KW-0964">Secreted</keyword>
<dbReference type="GO" id="GO:0005576">
    <property type="term" value="C:extracellular region"/>
    <property type="evidence" value="ECO:0007669"/>
    <property type="project" value="UniProtKB-SubCell"/>
</dbReference>
<feature type="domain" description="CBM6" evidence="5">
    <location>
        <begin position="223"/>
        <end position="307"/>
    </location>
</feature>
<dbReference type="Gene3D" id="2.60.120.260">
    <property type="entry name" value="Galactose-binding domain-like"/>
    <property type="match status" value="1"/>
</dbReference>
<feature type="domain" description="Glycoside hydrolase 120 insertion" evidence="8">
    <location>
        <begin position="99"/>
        <end position="166"/>
    </location>
</feature>
<organism evidence="9 10">
    <name type="scientific">Candidatus Gallibacteroides avistercoris</name>
    <dbReference type="NCBI Taxonomy" id="2840833"/>
    <lineage>
        <taxon>Bacteria</taxon>
        <taxon>Pseudomonadati</taxon>
        <taxon>Bacteroidota</taxon>
        <taxon>Bacteroidia</taxon>
        <taxon>Bacteroidales</taxon>
        <taxon>Bacteroidaceae</taxon>
        <taxon>Bacteroidaceae incertae sedis</taxon>
        <taxon>Candidatus Gallibacteroides</taxon>
    </lineage>
</organism>
<dbReference type="SUPFAM" id="SSF51126">
    <property type="entry name" value="Pectin lyase-like"/>
    <property type="match status" value="1"/>
</dbReference>
<dbReference type="PANTHER" id="PTHR40088">
    <property type="entry name" value="PECTATE LYASE (EUROFUNG)"/>
    <property type="match status" value="1"/>
</dbReference>
<evidence type="ECO:0000256" key="4">
    <source>
        <dbReference type="SAM" id="SignalP"/>
    </source>
</evidence>
<name>A0A9D1M7K6_9BACT</name>
<evidence type="ECO:0000256" key="1">
    <source>
        <dbReference type="ARBA" id="ARBA00004613"/>
    </source>
</evidence>
<dbReference type="InterPro" id="IPR049169">
    <property type="entry name" value="Glyco_hydro_120_ins"/>
</dbReference>
<evidence type="ECO:0000313" key="10">
    <source>
        <dbReference type="Proteomes" id="UP000824112"/>
    </source>
</evidence>
<dbReference type="GO" id="GO:0030246">
    <property type="term" value="F:carbohydrate binding"/>
    <property type="evidence" value="ECO:0007669"/>
    <property type="project" value="InterPro"/>
</dbReference>
<dbReference type="Pfam" id="PF13229">
    <property type="entry name" value="Beta_helix"/>
    <property type="match status" value="1"/>
</dbReference>
<reference evidence="9" key="1">
    <citation type="submission" date="2020-10" db="EMBL/GenBank/DDBJ databases">
        <authorList>
            <person name="Gilroy R."/>
        </authorList>
    </citation>
    <scope>NUCLEOTIDE SEQUENCE</scope>
    <source>
        <strain evidence="9">CHK158-818</strain>
    </source>
</reference>
<dbReference type="CDD" id="cd04084">
    <property type="entry name" value="CBM6_xylanase-like"/>
    <property type="match status" value="1"/>
</dbReference>
<dbReference type="InterPro" id="IPR013780">
    <property type="entry name" value="Glyco_hydro_b"/>
</dbReference>
<feature type="domain" description="Right handed beta helix" evidence="7">
    <location>
        <begin position="451"/>
        <end position="561"/>
    </location>
</feature>
<dbReference type="InterPro" id="IPR012334">
    <property type="entry name" value="Pectin_lyas_fold"/>
</dbReference>
<dbReference type="Pfam" id="PF03422">
    <property type="entry name" value="CBM_6"/>
    <property type="match status" value="1"/>
</dbReference>
<feature type="signal peptide" evidence="4">
    <location>
        <begin position="1"/>
        <end position="20"/>
    </location>
</feature>
<evidence type="ECO:0000259" key="7">
    <source>
        <dbReference type="Pfam" id="PF13229"/>
    </source>
</evidence>
<comment type="caution">
    <text evidence="9">The sequence shown here is derived from an EMBL/GenBank/DDBJ whole genome shotgun (WGS) entry which is preliminary data.</text>
</comment>
<evidence type="ECO:0000259" key="5">
    <source>
        <dbReference type="Pfam" id="PF03422"/>
    </source>
</evidence>
<dbReference type="Gene3D" id="2.160.20.10">
    <property type="entry name" value="Single-stranded right-handed beta-helix, Pectin lyase-like"/>
    <property type="match status" value="1"/>
</dbReference>
<evidence type="ECO:0000259" key="6">
    <source>
        <dbReference type="Pfam" id="PF07602"/>
    </source>
</evidence>
<evidence type="ECO:0000256" key="2">
    <source>
        <dbReference type="ARBA" id="ARBA00022525"/>
    </source>
</evidence>
<accession>A0A9D1M7K6</accession>
<keyword evidence="3 4" id="KW-0732">Signal</keyword>
<evidence type="ECO:0000313" key="9">
    <source>
        <dbReference type="EMBL" id="HIU55112.1"/>
    </source>
</evidence>
<dbReference type="GO" id="GO:0016837">
    <property type="term" value="F:carbon-oxygen lyase activity, acting on polysaccharides"/>
    <property type="evidence" value="ECO:0007669"/>
    <property type="project" value="TreeGrafter"/>
</dbReference>
<protein>
    <submittedName>
        <fullName evidence="9">Carbohydrate-binding protein</fullName>
    </submittedName>
</protein>
<feature type="chain" id="PRO_5038890604" evidence="4">
    <location>
        <begin position="21"/>
        <end position="759"/>
    </location>
</feature>
<dbReference type="Gene3D" id="3.30.1910.20">
    <property type="entry name" value="asparaginyl-tRNA synthetase, N-terminal domain"/>
    <property type="match status" value="1"/>
</dbReference>
<dbReference type="SUPFAM" id="SSF49785">
    <property type="entry name" value="Galactose-binding domain-like"/>
    <property type="match status" value="1"/>
</dbReference>
<dbReference type="PANTHER" id="PTHR40088:SF2">
    <property type="entry name" value="SECRETED SUGAR HYDROLASE"/>
    <property type="match status" value="1"/>
</dbReference>
<dbReference type="EMBL" id="DVNA01000111">
    <property type="protein sequence ID" value="HIU55112.1"/>
    <property type="molecule type" value="Genomic_DNA"/>
</dbReference>
<evidence type="ECO:0000256" key="3">
    <source>
        <dbReference type="ARBA" id="ARBA00022729"/>
    </source>
</evidence>
<dbReference type="InterPro" id="IPR039448">
    <property type="entry name" value="Beta_helix"/>
</dbReference>
<dbReference type="Pfam" id="PF07602">
    <property type="entry name" value="DUF1565"/>
    <property type="match status" value="1"/>
</dbReference>
<proteinExistence type="predicted"/>
<dbReference type="AlphaFoldDB" id="A0A9D1M7K6"/>
<dbReference type="InterPro" id="IPR008979">
    <property type="entry name" value="Galactose-bd-like_sf"/>
</dbReference>
<dbReference type="InterPro" id="IPR005084">
    <property type="entry name" value="CBM6"/>
</dbReference>
<evidence type="ECO:0000259" key="8">
    <source>
        <dbReference type="Pfam" id="PF21258"/>
    </source>
</evidence>
<dbReference type="Gene3D" id="2.60.40.1180">
    <property type="entry name" value="Golgi alpha-mannosidase II"/>
    <property type="match status" value="1"/>
</dbReference>
<gene>
    <name evidence="9" type="ORF">IAB03_04790</name>
</gene>
<sequence length="759" mass="83742">MKKWLCTISFLCLSLSVVWAEEYHVSPTGNDTNDGSASSPFKTINRAAQQAQPGDVITVHEGIYREKVVPPRGGTSDRMRITYQAAPGERVVITGSEPVKGWVRVQNDTWKLVLPNTFFGETNPYDEQIYGSWYRGKGKPNHTGSVYLNGKRIRETFSLHEVLQPVGGQPYWYAEADGNGGPVLMNLEWIHPCGGKRKNSMQASVEGGDQAVCIAIVDRWPFGYLKDGSVLHFDEVDFGNGTDTLLFQAATLAKGGIVEMHLDSPQGELLGMSMVTNTGDWEQFAVFPLVLSRKLSGMQNVCLVIRTPALKKNGKTTIWAQFPGGIDPNESSVEIAVRPQVFYPDETGIDYLTVRGFILENAATNWAPPSAEQPGLIGPRWAKGWIIENNVIRNSRCSGISLGRPTFGHAHHYQGLPPEVYPETRGGQTREQLMDYFEHASWDKEEAGFHIVRNNHIYECGQAGIVGCSGGAFCLIQGNEIHDICIGETFEGDEMAGIKLHFSVDAVLKDNHIYRTIRGLWLDWGAQGVQVVGNLFHDNGVLEDIFIEVCHGPTLVANNILLSEHSNNYSQGIASVHNLVAGDIVGGVDRCAGGRLSFYYPPHETVSTGKAPNPGGDQRWYNNLLVNRASLGKWDEPGLPIVYGKNLFAAGAHPASDDACALVDTVFDPDVQLEQRDDGWYLSMNISPDWGGKKEKWEVVTTDLLGKAVAPDLPFVHPDGSRLKLLTDYFGNKRRASNPYPGPIEVKKAGRQQWKVWPK</sequence>
<dbReference type="InterPro" id="IPR052052">
    <property type="entry name" value="Polysaccharide_Lyase_9"/>
</dbReference>